<proteinExistence type="inferred from homology"/>
<dbReference type="EC" id="2.5.1.129" evidence="5"/>
<dbReference type="OrthoDB" id="9781577at2"/>
<comment type="function">
    <text evidence="5">Flavin prenyltransferase that catalyzes the synthesis of the prenylated FMN cofactor (prenyl-FMN) for 4-hydroxy-3-polyprenylbenzoic acid decarboxylase UbiD. The prenyltransferase is metal-independent and links a dimethylallyl moiety from dimethylallyl monophosphate (DMAP) to the flavin N5 and C6 atoms of FMN.</text>
</comment>
<dbReference type="Pfam" id="PF02441">
    <property type="entry name" value="Flavoprotein"/>
    <property type="match status" value="1"/>
</dbReference>
<dbReference type="InterPro" id="IPR003382">
    <property type="entry name" value="Flavoprotein"/>
</dbReference>
<dbReference type="InterPro" id="IPR036551">
    <property type="entry name" value="Flavin_trans-like"/>
</dbReference>
<evidence type="ECO:0000259" key="6">
    <source>
        <dbReference type="Pfam" id="PF02441"/>
    </source>
</evidence>
<evidence type="ECO:0000313" key="8">
    <source>
        <dbReference type="Proteomes" id="UP000063964"/>
    </source>
</evidence>
<dbReference type="PANTHER" id="PTHR43374:SF1">
    <property type="entry name" value="FLAVIN PRENYLTRANSFERASE PAD1, MITOCHONDRIAL"/>
    <property type="match status" value="1"/>
</dbReference>
<dbReference type="Gene3D" id="3.40.50.1950">
    <property type="entry name" value="Flavin prenyltransferase-like"/>
    <property type="match status" value="1"/>
</dbReference>
<accession>A0A0X8JRA9</accession>
<evidence type="ECO:0000256" key="4">
    <source>
        <dbReference type="ARBA" id="ARBA00022679"/>
    </source>
</evidence>
<organism evidence="7 8">
    <name type="scientific">Desulfomicrobium orale DSM 12838</name>
    <dbReference type="NCBI Taxonomy" id="888061"/>
    <lineage>
        <taxon>Bacteria</taxon>
        <taxon>Pseudomonadati</taxon>
        <taxon>Thermodesulfobacteriota</taxon>
        <taxon>Desulfovibrionia</taxon>
        <taxon>Desulfovibrionales</taxon>
        <taxon>Desulfomicrobiaceae</taxon>
        <taxon>Desulfomicrobium</taxon>
    </lineage>
</organism>
<protein>
    <recommendedName>
        <fullName evidence="5">Flavin prenyltransferase UbiX</fullName>
        <ecNumber evidence="5">2.5.1.129</ecNumber>
    </recommendedName>
</protein>
<sequence>MDDIHQKKTARRVILGVSGASGVEYAFHLARALRAADGVELHGIISGGAREVLRHESSIPLQELQNCFHVLHDCDHLGAAPASGSWFHTGMIVCPCSMSSLAAIASGVGTNLLHRAADVTLKERRPLILVPRETPLNEIHLRNMLRAHRAGAVIMPPCPGFYHRPRNLEDLLDQFAGRILEQLRLPHDLYTRWS</sequence>
<evidence type="ECO:0000313" key="7">
    <source>
        <dbReference type="EMBL" id="AMD93489.1"/>
    </source>
</evidence>
<dbReference type="NCBIfam" id="NF004685">
    <property type="entry name" value="PRK06029.1"/>
    <property type="match status" value="1"/>
</dbReference>
<feature type="domain" description="Flavoprotein" evidence="6">
    <location>
        <begin position="12"/>
        <end position="181"/>
    </location>
</feature>
<dbReference type="PANTHER" id="PTHR43374">
    <property type="entry name" value="FLAVIN PRENYLTRANSFERASE"/>
    <property type="match status" value="1"/>
</dbReference>
<keyword evidence="2 5" id="KW-0285">Flavoprotein</keyword>
<dbReference type="GO" id="GO:0106141">
    <property type="term" value="F:flavin prenyltransferase activity"/>
    <property type="evidence" value="ECO:0007669"/>
    <property type="project" value="UniProtKB-EC"/>
</dbReference>
<dbReference type="EMBL" id="CP014230">
    <property type="protein sequence ID" value="AMD93489.1"/>
    <property type="molecule type" value="Genomic_DNA"/>
</dbReference>
<dbReference type="NCBIfam" id="TIGR00421">
    <property type="entry name" value="ubiX_pad"/>
    <property type="match status" value="1"/>
</dbReference>
<reference evidence="8" key="1">
    <citation type="submission" date="2016-02" db="EMBL/GenBank/DDBJ databases">
        <authorList>
            <person name="Holder M.E."/>
            <person name="Ajami N.J."/>
            <person name="Petrosino J.F."/>
        </authorList>
    </citation>
    <scope>NUCLEOTIDE SEQUENCE [LARGE SCALE GENOMIC DNA]</scope>
    <source>
        <strain evidence="8">DSM 12838</strain>
    </source>
</reference>
<keyword evidence="3 5" id="KW-0288">FMN</keyword>
<dbReference type="HAMAP" id="MF_01984">
    <property type="entry name" value="ubiX_pad"/>
    <property type="match status" value="1"/>
</dbReference>
<dbReference type="KEGG" id="doa:AXF15_10530"/>
<feature type="binding site" evidence="5">
    <location>
        <position position="162"/>
    </location>
    <ligand>
        <name>dimethylallyl phosphate</name>
        <dbReference type="ChEBI" id="CHEBI:88052"/>
    </ligand>
</feature>
<evidence type="ECO:0000256" key="1">
    <source>
        <dbReference type="ARBA" id="ARBA00022602"/>
    </source>
</evidence>
<dbReference type="SUPFAM" id="SSF52507">
    <property type="entry name" value="Homo-oligomeric flavin-containing Cys decarboxylases, HFCD"/>
    <property type="match status" value="1"/>
</dbReference>
<keyword evidence="1 5" id="KW-0637">Prenyltransferase</keyword>
<evidence type="ECO:0000256" key="2">
    <source>
        <dbReference type="ARBA" id="ARBA00022630"/>
    </source>
</evidence>
<name>A0A0X8JRA9_9BACT</name>
<dbReference type="RefSeq" id="WP_066607104.1">
    <property type="nucleotide sequence ID" value="NZ_CP014230.1"/>
</dbReference>
<feature type="binding site" evidence="5">
    <location>
        <position position="132"/>
    </location>
    <ligand>
        <name>FMN</name>
        <dbReference type="ChEBI" id="CHEBI:58210"/>
    </ligand>
</feature>
<feature type="binding site" evidence="5">
    <location>
        <begin position="97"/>
        <end position="100"/>
    </location>
    <ligand>
        <name>FMN</name>
        <dbReference type="ChEBI" id="CHEBI:58210"/>
    </ligand>
</feature>
<gene>
    <name evidence="5" type="primary">ubiX</name>
    <name evidence="7" type="ORF">AXF15_10530</name>
</gene>
<dbReference type="Proteomes" id="UP000063964">
    <property type="component" value="Chromosome"/>
</dbReference>
<evidence type="ECO:0000256" key="5">
    <source>
        <dbReference type="HAMAP-Rule" id="MF_01984"/>
    </source>
</evidence>
<comment type="catalytic activity">
    <reaction evidence="5">
        <text>dimethylallyl phosphate + FMNH2 = prenylated FMNH2 + phosphate</text>
        <dbReference type="Rhea" id="RHEA:37743"/>
        <dbReference type="ChEBI" id="CHEBI:43474"/>
        <dbReference type="ChEBI" id="CHEBI:57618"/>
        <dbReference type="ChEBI" id="CHEBI:87467"/>
        <dbReference type="ChEBI" id="CHEBI:88052"/>
        <dbReference type="EC" id="2.5.1.129"/>
    </reaction>
</comment>
<keyword evidence="8" id="KW-1185">Reference proteome</keyword>
<evidence type="ECO:0000256" key="3">
    <source>
        <dbReference type="ARBA" id="ARBA00022643"/>
    </source>
</evidence>
<dbReference type="InterPro" id="IPR004507">
    <property type="entry name" value="UbiX-like"/>
</dbReference>
<dbReference type="AlphaFoldDB" id="A0A0X8JRA9"/>
<feature type="binding site" evidence="5">
    <location>
        <position position="46"/>
    </location>
    <ligand>
        <name>FMN</name>
        <dbReference type="ChEBI" id="CHEBI:58210"/>
    </ligand>
</feature>
<keyword evidence="4 5" id="KW-0808">Transferase</keyword>
<dbReference type="GO" id="GO:0016831">
    <property type="term" value="F:carboxy-lyase activity"/>
    <property type="evidence" value="ECO:0007669"/>
    <property type="project" value="TreeGrafter"/>
</dbReference>
<feature type="binding site" evidence="5">
    <location>
        <begin position="19"/>
        <end position="21"/>
    </location>
    <ligand>
        <name>FMN</name>
        <dbReference type="ChEBI" id="CHEBI:58210"/>
    </ligand>
</feature>
<comment type="caution">
    <text evidence="5">Lacks conserved residue(s) required for the propagation of feature annotation.</text>
</comment>
<comment type="similarity">
    <text evidence="5">Belongs to the UbiX/PAD1 family.</text>
</comment>
<feature type="binding site" evidence="5">
    <location>
        <position position="178"/>
    </location>
    <ligand>
        <name>dimethylallyl phosphate</name>
        <dbReference type="ChEBI" id="CHEBI:88052"/>
    </ligand>
</feature>
<dbReference type="STRING" id="888061.AXF15_10530"/>